<feature type="domain" description="Nab2-like CCCH zinc finger" evidence="14">
    <location>
        <begin position="451"/>
        <end position="470"/>
    </location>
</feature>
<evidence type="ECO:0000256" key="1">
    <source>
        <dbReference type="ARBA" id="ARBA00001974"/>
    </source>
</evidence>
<keyword evidence="9" id="KW-0350">Heme biosynthesis</keyword>
<dbReference type="FunFam" id="4.10.1000.30:FF:000002">
    <property type="entry name" value="Nuclear polyadenylated RNA-binding protein Nab2"/>
    <property type="match status" value="1"/>
</dbReference>
<dbReference type="PANTHER" id="PTHR42923">
    <property type="entry name" value="PROTOPORPHYRINOGEN OXIDASE"/>
    <property type="match status" value="1"/>
</dbReference>
<dbReference type="PANTHER" id="PTHR42923:SF3">
    <property type="entry name" value="PROTOPORPHYRINOGEN OXIDASE"/>
    <property type="match status" value="1"/>
</dbReference>
<keyword evidence="8" id="KW-0560">Oxidoreductase</keyword>
<keyword evidence="16" id="KW-1185">Reference proteome</keyword>
<gene>
    <name evidence="15" type="ORF">B0T23DRAFT_310985</name>
</gene>
<evidence type="ECO:0000256" key="7">
    <source>
        <dbReference type="ARBA" id="ARBA00022827"/>
    </source>
</evidence>
<dbReference type="InterPro" id="IPR055046">
    <property type="entry name" value="Nab2-like_Znf-CCCH"/>
</dbReference>
<dbReference type="InterPro" id="IPR050464">
    <property type="entry name" value="Zeta_carotene_desat/Oxidored"/>
</dbReference>
<proteinExistence type="inferred from homology"/>
<dbReference type="Gene3D" id="4.10.1000.30">
    <property type="match status" value="1"/>
</dbReference>
<dbReference type="NCBIfam" id="TIGR00562">
    <property type="entry name" value="proto_IX_ox"/>
    <property type="match status" value="1"/>
</dbReference>
<dbReference type="Proteomes" id="UP001285908">
    <property type="component" value="Unassembled WGS sequence"/>
</dbReference>
<dbReference type="InterPro" id="IPR002937">
    <property type="entry name" value="Amino_oxidase"/>
</dbReference>
<dbReference type="GO" id="GO:0004729">
    <property type="term" value="F:oxygen-dependent protoporphyrinogen oxidase activity"/>
    <property type="evidence" value="ECO:0007669"/>
    <property type="project" value="UniProtKB-EC"/>
</dbReference>
<evidence type="ECO:0000256" key="6">
    <source>
        <dbReference type="ARBA" id="ARBA00022630"/>
    </source>
</evidence>
<dbReference type="SUPFAM" id="SSF51905">
    <property type="entry name" value="FAD/NAD(P)-binding domain"/>
    <property type="match status" value="1"/>
</dbReference>
<dbReference type="AlphaFoldDB" id="A0AAJ0IBZ5"/>
<sequence>MATELTTGTPLADALNNAIQEKIVEVGWAGNTTEAAPMAEYLVLMLANGKTQDEVAAEISGDLLSLGPDDPTALHFAQWLFEQQNALIPQFSSAPEPVADEQGVMDTAADNSMGDFNMDVTTDGSGNELNAPTGPKAMRNGSGNGMRGGREKRIMGQINRAMDRTHDPNAALHRVRGQSGNERIARGPPTGPRMGVGRQPRTTNTRVASIAQGLANMGGPAGPGGMGPMNPMNGMNGMGGFGQPDIMAIMEQQRHMLQQMQMMMQQSGVAPNGHGPHGHGRGHGRPLYERTSRPNFRRGGGFQAGGHQHPQSADASQGDAAQQGQQAGEDVDMVQAKREPPNPEETVCKFNLRCSNRDCKFAHQSPAAPPNITIDVKDVCSFGAACKNHKCVGRHPSPAIKAAHQREMDCKFFPNCTNPHCPFKHPSMPPCRNGGECKVPGCKFTHVKTPCKFHPCTNRFCPFSHEEGQRGTFQDKVWVAGEGGEQQHVSERKFVDENAPEDVVLPGSEDQQADTNMPEVVVTSCWGESVDFTARHADHEVLKFLMMYNTSQRSLARNTRRCVSSKWAQPASLSTSRLASTCAFGSSVTSKKRRNVTSSALSATGKTRSYLTSVTPPTTESPRDIAILGGGLTGLATAFFTRIYNPHARITVYEASNRLGGWIDTEEVEVTTPSGEKGKVLFQRGGRMLKTMNDKARYDDLVFWKLVSALELENELQVRSKDEPLANYIYYPDHLVAMPQPIFDQNRPLDSADSIFKTVKILLDEPIFKRAVPAAMKYFFRGGRKLTLKDGEDLSVGEFFGRATGNRELIDNTLGALMHGVWGGDLWNLSMQSGLFSKTTLPSPEKGKIWYPREDEELRERMFRLHSHANEMLRNLMAKGENSEYIWFKKGFSTLTDALIRVLKQLGVTFKLNDPVQSISLHPSERIAIKSTKTVQNVLYDKVVSTIYAKTLAGLTVNKLPSLARSTAVTIRVVNIWYPTPNLNAPFNGIGYLIPSTTPHNEEGVLGVLFDSDREHRGRNYGGDTVPGTKFTVMMGGHYWDTEPSYMYDENKCIAMAKAAVERHLMISESDAAGAVAITKLCHNCIPQHTVGHRERMVNAHHELLRAFKGNLAVVGGSYQTPGINSALRGAADIAFQISGGFWGIYAAETVGKTGLQRFVRPMSDSWRQAEKGDKRAFPLKFGHPPLPEWYEEGRDH</sequence>
<protein>
    <recommendedName>
        <fullName evidence="5">protoporphyrinogen oxidase</fullName>
        <ecNumber evidence="5">1.3.3.4</ecNumber>
    </recommendedName>
</protein>
<dbReference type="Pfam" id="PF01593">
    <property type="entry name" value="Amino_oxidase"/>
    <property type="match status" value="1"/>
</dbReference>
<dbReference type="InterPro" id="IPR043094">
    <property type="entry name" value="Nab2/ZC3H14_N_sf"/>
</dbReference>
<evidence type="ECO:0000256" key="8">
    <source>
        <dbReference type="ARBA" id="ARBA00023002"/>
    </source>
</evidence>
<evidence type="ECO:0000259" key="14">
    <source>
        <dbReference type="Pfam" id="PF22683"/>
    </source>
</evidence>
<dbReference type="SUPFAM" id="SSF54373">
    <property type="entry name" value="FAD-linked reductases, C-terminal domain"/>
    <property type="match status" value="1"/>
</dbReference>
<evidence type="ECO:0000256" key="5">
    <source>
        <dbReference type="ARBA" id="ARBA00012867"/>
    </source>
</evidence>
<comment type="similarity">
    <text evidence="4">Belongs to the protoporphyrinogen/coproporphyrinogen oxidase family. Protoporphyrinogen oxidase subfamily.</text>
</comment>
<evidence type="ECO:0000256" key="10">
    <source>
        <dbReference type="ARBA" id="ARBA00023244"/>
    </source>
</evidence>
<evidence type="ECO:0000256" key="3">
    <source>
        <dbReference type="ARBA" id="ARBA00005073"/>
    </source>
</evidence>
<comment type="function">
    <text evidence="2">Catalyzes the 6-electron oxidation of protoporphyrinogen-IX to form protoporphyrin-IX.</text>
</comment>
<keyword evidence="7" id="KW-0274">FAD</keyword>
<comment type="cofactor">
    <cofactor evidence="1">
        <name>FAD</name>
        <dbReference type="ChEBI" id="CHEBI:57692"/>
    </cofactor>
</comment>
<comment type="catalytic activity">
    <reaction evidence="11">
        <text>protoporphyrinogen IX + 3 O2 = protoporphyrin IX + 3 H2O2</text>
        <dbReference type="Rhea" id="RHEA:25576"/>
        <dbReference type="ChEBI" id="CHEBI:15379"/>
        <dbReference type="ChEBI" id="CHEBI:16240"/>
        <dbReference type="ChEBI" id="CHEBI:57306"/>
        <dbReference type="ChEBI" id="CHEBI:57307"/>
        <dbReference type="EC" id="1.3.3.4"/>
    </reaction>
</comment>
<evidence type="ECO:0000256" key="9">
    <source>
        <dbReference type="ARBA" id="ARBA00023133"/>
    </source>
</evidence>
<dbReference type="GeneID" id="87872241"/>
<dbReference type="EC" id="1.3.3.4" evidence="5"/>
<evidence type="ECO:0000313" key="15">
    <source>
        <dbReference type="EMBL" id="KAK3496946.1"/>
    </source>
</evidence>
<dbReference type="InterPro" id="IPR004572">
    <property type="entry name" value="Protoporphyrinogen_oxidase"/>
</dbReference>
<evidence type="ECO:0000256" key="2">
    <source>
        <dbReference type="ARBA" id="ARBA00002600"/>
    </source>
</evidence>
<comment type="caution">
    <text evidence="15">The sequence shown here is derived from an EMBL/GenBank/DDBJ whole genome shotgun (WGS) entry which is preliminary data.</text>
</comment>
<evidence type="ECO:0000256" key="12">
    <source>
        <dbReference type="SAM" id="MobiDB-lite"/>
    </source>
</evidence>
<dbReference type="GO" id="GO:0005743">
    <property type="term" value="C:mitochondrial inner membrane"/>
    <property type="evidence" value="ECO:0007669"/>
    <property type="project" value="TreeGrafter"/>
</dbReference>
<dbReference type="Pfam" id="PF22683">
    <property type="entry name" value="Nab2-like_zf-CCCH"/>
    <property type="match status" value="1"/>
</dbReference>
<feature type="region of interest" description="Disordered" evidence="12">
    <location>
        <begin position="176"/>
        <end position="201"/>
    </location>
</feature>
<feature type="compositionally biased region" description="Low complexity" evidence="12">
    <location>
        <begin position="311"/>
        <end position="328"/>
    </location>
</feature>
<keyword evidence="10" id="KW-0627">Porphyrin biosynthesis</keyword>
<dbReference type="RefSeq" id="XP_062695210.1">
    <property type="nucleotide sequence ID" value="XM_062834619.1"/>
</dbReference>
<dbReference type="Pfam" id="PF14608">
    <property type="entry name" value="zf-CCCH_2"/>
    <property type="match status" value="4"/>
</dbReference>
<reference evidence="15 16" key="1">
    <citation type="journal article" date="2023" name="Mol. Phylogenet. Evol.">
        <title>Genome-scale phylogeny and comparative genomics of the fungal order Sordariales.</title>
        <authorList>
            <person name="Hensen N."/>
            <person name="Bonometti L."/>
            <person name="Westerberg I."/>
            <person name="Brannstrom I.O."/>
            <person name="Guillou S."/>
            <person name="Cros-Aarteil S."/>
            <person name="Calhoun S."/>
            <person name="Haridas S."/>
            <person name="Kuo A."/>
            <person name="Mondo S."/>
            <person name="Pangilinan J."/>
            <person name="Riley R."/>
            <person name="LaButti K."/>
            <person name="Andreopoulos B."/>
            <person name="Lipzen A."/>
            <person name="Chen C."/>
            <person name="Yan M."/>
            <person name="Daum C."/>
            <person name="Ng V."/>
            <person name="Clum A."/>
            <person name="Steindorff A."/>
            <person name="Ohm R.A."/>
            <person name="Martin F."/>
            <person name="Silar P."/>
            <person name="Natvig D.O."/>
            <person name="Lalanne C."/>
            <person name="Gautier V."/>
            <person name="Ament-Velasquez S.L."/>
            <person name="Kruys A."/>
            <person name="Hutchinson M.I."/>
            <person name="Powell A.J."/>
            <person name="Barry K."/>
            <person name="Miller A.N."/>
            <person name="Grigoriev I.V."/>
            <person name="Debuchy R."/>
            <person name="Gladieux P."/>
            <person name="Hiltunen Thoren M."/>
            <person name="Johannesson H."/>
        </authorList>
    </citation>
    <scope>NUCLEOTIDE SEQUENCE [LARGE SCALE GENOMIC DNA]</scope>
    <source>
        <strain evidence="15 16">FGSC 10403</strain>
    </source>
</reference>
<name>A0AAJ0IBZ5_9PEZI</name>
<keyword evidence="6" id="KW-0285">Flavoprotein</keyword>
<dbReference type="Gene3D" id="3.50.50.60">
    <property type="entry name" value="FAD/NAD(P)-binding domain"/>
    <property type="match status" value="1"/>
</dbReference>
<evidence type="ECO:0000313" key="16">
    <source>
        <dbReference type="Proteomes" id="UP001285908"/>
    </source>
</evidence>
<organism evidence="15 16">
    <name type="scientific">Neurospora hispaniola</name>
    <dbReference type="NCBI Taxonomy" id="588809"/>
    <lineage>
        <taxon>Eukaryota</taxon>
        <taxon>Fungi</taxon>
        <taxon>Dikarya</taxon>
        <taxon>Ascomycota</taxon>
        <taxon>Pezizomycotina</taxon>
        <taxon>Sordariomycetes</taxon>
        <taxon>Sordariomycetidae</taxon>
        <taxon>Sordariales</taxon>
        <taxon>Sordariaceae</taxon>
        <taxon>Neurospora</taxon>
    </lineage>
</organism>
<dbReference type="FunFam" id="4.10.1000.40:FF:000002">
    <property type="entry name" value="Nuclear polyadenylated RNA-binding protein Nab2"/>
    <property type="match status" value="1"/>
</dbReference>
<feature type="region of interest" description="Disordered" evidence="12">
    <location>
        <begin position="129"/>
        <end position="150"/>
    </location>
</feature>
<evidence type="ECO:0000256" key="4">
    <source>
        <dbReference type="ARBA" id="ARBA00010551"/>
    </source>
</evidence>
<accession>A0AAJ0IBZ5</accession>
<dbReference type="EMBL" id="JAULSX010000002">
    <property type="protein sequence ID" value="KAK3496946.1"/>
    <property type="molecule type" value="Genomic_DNA"/>
</dbReference>
<comment type="pathway">
    <text evidence="3">Porphyrin-containing compound metabolism; protoporphyrin-IX biosynthesis; protoporphyrin-IX from protoporphyrinogen-IX: step 1/1.</text>
</comment>
<dbReference type="GO" id="GO:0006783">
    <property type="term" value="P:heme biosynthetic process"/>
    <property type="evidence" value="ECO:0007669"/>
    <property type="project" value="UniProtKB-KW"/>
</dbReference>
<evidence type="ECO:0000256" key="11">
    <source>
        <dbReference type="ARBA" id="ARBA00047554"/>
    </source>
</evidence>
<dbReference type="Gene3D" id="4.10.1000.40">
    <property type="match status" value="1"/>
</dbReference>
<dbReference type="InterPro" id="IPR036188">
    <property type="entry name" value="FAD/NAD-bd_sf"/>
</dbReference>
<dbReference type="Gene3D" id="1.10.340.40">
    <property type="entry name" value="Nuclear abundant poly(A) RNA-bind protein 2, N-terminal domain"/>
    <property type="match status" value="1"/>
</dbReference>
<feature type="region of interest" description="Disordered" evidence="12">
    <location>
        <begin position="267"/>
        <end position="332"/>
    </location>
</feature>
<feature type="domain" description="Amine oxidase" evidence="13">
    <location>
        <begin position="633"/>
        <end position="984"/>
    </location>
</feature>
<evidence type="ECO:0000259" key="13">
    <source>
        <dbReference type="Pfam" id="PF01593"/>
    </source>
</evidence>